<evidence type="ECO:0008006" key="2">
    <source>
        <dbReference type="Google" id="ProtNLM"/>
    </source>
</evidence>
<organism evidence="1">
    <name type="scientific">Siphoviridae sp. ctEQg15</name>
    <dbReference type="NCBI Taxonomy" id="2826205"/>
    <lineage>
        <taxon>Viruses</taxon>
        <taxon>Duplodnaviria</taxon>
        <taxon>Heunggongvirae</taxon>
        <taxon>Uroviricota</taxon>
        <taxon>Caudoviricetes</taxon>
    </lineage>
</organism>
<reference evidence="1" key="1">
    <citation type="journal article" date="2021" name="Proc. Natl. Acad. Sci. U.S.A.">
        <title>A Catalog of Tens of Thousands of Viruses from Human Metagenomes Reveals Hidden Associations with Chronic Diseases.</title>
        <authorList>
            <person name="Tisza M.J."/>
            <person name="Buck C.B."/>
        </authorList>
    </citation>
    <scope>NUCLEOTIDE SEQUENCE</scope>
    <source>
        <strain evidence="1">CtEQg15</strain>
    </source>
</reference>
<accession>A0A8S5M509</accession>
<proteinExistence type="predicted"/>
<dbReference type="EMBL" id="BK014822">
    <property type="protein sequence ID" value="DAD77310.1"/>
    <property type="molecule type" value="Genomic_DNA"/>
</dbReference>
<protein>
    <recommendedName>
        <fullName evidence="2">RNA polymerase sigma-70 region 4 domain-containing protein</fullName>
    </recommendedName>
</protein>
<sequence>MTSQEKKQYLSQYLYICDEIEDLLHDLEEWYTIAGKVTASYSGTPGGGSSDKLNSVVAKILEIKDSCAERLERMEGLKHSIEQAVASVDEIELKRILRRRYIRGWNFQQIADSLNYSYRQVTRLHGIALRKVDENLLI</sequence>
<evidence type="ECO:0000313" key="1">
    <source>
        <dbReference type="EMBL" id="DAD77310.1"/>
    </source>
</evidence>
<dbReference type="SUPFAM" id="SSF88659">
    <property type="entry name" value="Sigma3 and sigma4 domains of RNA polymerase sigma factors"/>
    <property type="match status" value="1"/>
</dbReference>
<dbReference type="Gene3D" id="1.20.140.160">
    <property type="match status" value="1"/>
</dbReference>
<dbReference type="InterPro" id="IPR013324">
    <property type="entry name" value="RNA_pol_sigma_r3/r4-like"/>
</dbReference>
<name>A0A8S5M509_9CAUD</name>